<dbReference type="CDD" id="cd07061">
    <property type="entry name" value="HP_HAP_like"/>
    <property type="match status" value="1"/>
</dbReference>
<comment type="subunit">
    <text evidence="2">Monomer.</text>
</comment>
<evidence type="ECO:0000256" key="13">
    <source>
        <dbReference type="ARBA" id="ARBA00043788"/>
    </source>
</evidence>
<feature type="disulfide bond" evidence="17">
    <location>
        <begin position="112"/>
        <end position="439"/>
    </location>
</feature>
<feature type="transmembrane region" description="Helical" evidence="18">
    <location>
        <begin position="34"/>
        <end position="57"/>
    </location>
</feature>
<reference evidence="19" key="2">
    <citation type="submission" date="2020-11" db="EMBL/GenBank/DDBJ databases">
        <authorList>
            <consortium name="DOE Joint Genome Institute"/>
            <person name="Kuo A."/>
            <person name="Miyauchi S."/>
            <person name="Kiss E."/>
            <person name="Drula E."/>
            <person name="Kohler A."/>
            <person name="Sanchez-Garcia M."/>
            <person name="Andreopoulos B."/>
            <person name="Barry K.W."/>
            <person name="Bonito G."/>
            <person name="Buee M."/>
            <person name="Carver A."/>
            <person name="Chen C."/>
            <person name="Cichocki N."/>
            <person name="Clum A."/>
            <person name="Culley D."/>
            <person name="Crous P.W."/>
            <person name="Fauchery L."/>
            <person name="Girlanda M."/>
            <person name="Hayes R."/>
            <person name="Keri Z."/>
            <person name="Labutti K."/>
            <person name="Lipzen A."/>
            <person name="Lombard V."/>
            <person name="Magnuson J."/>
            <person name="Maillard F."/>
            <person name="Morin E."/>
            <person name="Murat C."/>
            <person name="Nolan M."/>
            <person name="Ohm R."/>
            <person name="Pangilinan J."/>
            <person name="Pereira M."/>
            <person name="Perotto S."/>
            <person name="Peter M."/>
            <person name="Riley R."/>
            <person name="Sitrit Y."/>
            <person name="Stielow B."/>
            <person name="Szollosi G."/>
            <person name="Zifcakova L."/>
            <person name="Stursova M."/>
            <person name="Spatafora J.W."/>
            <person name="Tedersoo L."/>
            <person name="Vaario L.-M."/>
            <person name="Yamada A."/>
            <person name="Yan M."/>
            <person name="Wang P."/>
            <person name="Xu J."/>
            <person name="Bruns T."/>
            <person name="Baldrian P."/>
            <person name="Vilgalys R."/>
            <person name="Henrissat B."/>
            <person name="Grigoriev I.V."/>
            <person name="Hibbett D."/>
            <person name="Nagy L.G."/>
            <person name="Martin F.M."/>
        </authorList>
    </citation>
    <scope>NUCLEOTIDE SEQUENCE</scope>
    <source>
        <strain evidence="19">UH-Tt-Lm1</strain>
    </source>
</reference>
<dbReference type="GO" id="GO:0016158">
    <property type="term" value="F:inositol hexakisphosphate 3-phosphatase activity"/>
    <property type="evidence" value="ECO:0007669"/>
    <property type="project" value="UniProtKB-EC"/>
</dbReference>
<protein>
    <recommendedName>
        <fullName evidence="14">Phytase A</fullName>
    </recommendedName>
    <alternativeName>
        <fullName evidence="15">Histidine acid phosphatase phyA</fullName>
    </alternativeName>
    <alternativeName>
        <fullName evidence="8">Myo-inositol hexakisphosphate phosphohydrolase A</fullName>
    </alternativeName>
    <alternativeName>
        <fullName evidence="7">Myo-inositol-hexaphosphate 3-phosphohydrolase A</fullName>
    </alternativeName>
</protein>
<evidence type="ECO:0000256" key="17">
    <source>
        <dbReference type="PIRSR" id="PIRSR000894-2"/>
    </source>
</evidence>
<evidence type="ECO:0000313" key="20">
    <source>
        <dbReference type="Proteomes" id="UP000736335"/>
    </source>
</evidence>
<evidence type="ECO:0000256" key="6">
    <source>
        <dbReference type="ARBA" id="ARBA00023180"/>
    </source>
</evidence>
<dbReference type="PROSITE" id="PS00616">
    <property type="entry name" value="HIS_ACID_PHOSPHAT_1"/>
    <property type="match status" value="1"/>
</dbReference>
<keyword evidence="18" id="KW-1133">Transmembrane helix</keyword>
<evidence type="ECO:0000256" key="1">
    <source>
        <dbReference type="ARBA" id="ARBA00004613"/>
    </source>
</evidence>
<keyword evidence="6" id="KW-0325">Glycoprotein</keyword>
<comment type="catalytic activity">
    <reaction evidence="10">
        <text>1D-myo-inositol 1,2-bisphosphate + H2O = 1D-myo-inositol 2-phosphate + phosphate</text>
        <dbReference type="Rhea" id="RHEA:77135"/>
        <dbReference type="ChEBI" id="CHEBI:15377"/>
        <dbReference type="ChEBI" id="CHEBI:43474"/>
        <dbReference type="ChEBI" id="CHEBI:84142"/>
        <dbReference type="ChEBI" id="CHEBI:195539"/>
    </reaction>
    <physiologicalReaction direction="left-to-right" evidence="10">
        <dbReference type="Rhea" id="RHEA:77136"/>
    </physiologicalReaction>
</comment>
<dbReference type="EMBL" id="WIUZ02000023">
    <property type="protein sequence ID" value="KAF9778341.1"/>
    <property type="molecule type" value="Genomic_DNA"/>
</dbReference>
<keyword evidence="20" id="KW-1185">Reference proteome</keyword>
<evidence type="ECO:0000256" key="15">
    <source>
        <dbReference type="ARBA" id="ARBA00044262"/>
    </source>
</evidence>
<feature type="active site" description="Proton donor" evidence="16">
    <location>
        <position position="389"/>
    </location>
</feature>
<evidence type="ECO:0000256" key="14">
    <source>
        <dbReference type="ARBA" id="ARBA00044106"/>
    </source>
</evidence>
<evidence type="ECO:0000256" key="7">
    <source>
        <dbReference type="ARBA" id="ARBA00041857"/>
    </source>
</evidence>
<dbReference type="Proteomes" id="UP000736335">
    <property type="component" value="Unassembled WGS sequence"/>
</dbReference>
<dbReference type="OrthoDB" id="6509975at2759"/>
<evidence type="ECO:0000313" key="19">
    <source>
        <dbReference type="EMBL" id="KAF9778341.1"/>
    </source>
</evidence>
<feature type="disulfide bond" evidence="17">
    <location>
        <begin position="295"/>
        <end position="309"/>
    </location>
</feature>
<name>A0A9P6L0U0_9AGAM</name>
<gene>
    <name evidence="19" type="ORF">BJ322DRAFT_494595</name>
</gene>
<evidence type="ECO:0000256" key="8">
    <source>
        <dbReference type="ARBA" id="ARBA00042300"/>
    </source>
</evidence>
<accession>A0A9P6L0U0</accession>
<proteinExistence type="predicted"/>
<dbReference type="Pfam" id="PF00328">
    <property type="entry name" value="His_Phos_2"/>
    <property type="match status" value="1"/>
</dbReference>
<dbReference type="InterPro" id="IPR016274">
    <property type="entry name" value="Histidine_acid_Pase_euk"/>
</dbReference>
<comment type="catalytic activity">
    <reaction evidence="9">
        <text>1D-myo-inositol 1,2,5,6-tetrakisphosphate + H2O = 1D-myo-inositol 1,2,6-trisphosphate + phosphate</text>
        <dbReference type="Rhea" id="RHEA:77119"/>
        <dbReference type="ChEBI" id="CHEBI:15377"/>
        <dbReference type="ChEBI" id="CHEBI:43474"/>
        <dbReference type="ChEBI" id="CHEBI:195535"/>
        <dbReference type="ChEBI" id="CHEBI:195537"/>
    </reaction>
    <physiologicalReaction direction="left-to-right" evidence="9">
        <dbReference type="Rhea" id="RHEA:77120"/>
    </physiologicalReaction>
</comment>
<dbReference type="PIRSF" id="PIRSF000894">
    <property type="entry name" value="Acid_phosphatase"/>
    <property type="match status" value="1"/>
</dbReference>
<comment type="catalytic activity">
    <reaction evidence="12">
        <text>1D-myo-inositol 1,2,4,5,6-pentakisphosphate + H2O = 1D-myo-inositol 1,2,5,6-tetrakisphosphate + phosphate</text>
        <dbReference type="Rhea" id="RHEA:77115"/>
        <dbReference type="ChEBI" id="CHEBI:15377"/>
        <dbReference type="ChEBI" id="CHEBI:43474"/>
        <dbReference type="ChEBI" id="CHEBI:57798"/>
        <dbReference type="ChEBI" id="CHEBI:195535"/>
    </reaction>
    <physiologicalReaction direction="left-to-right" evidence="12">
        <dbReference type="Rhea" id="RHEA:77116"/>
    </physiologicalReaction>
</comment>
<comment type="catalytic activity">
    <reaction evidence="13">
        <text>1D-myo-inositol hexakisphosphate + H2O = 1D-myo-inositol 1,2,4,5,6-pentakisphosphate + phosphate</text>
        <dbReference type="Rhea" id="RHEA:16989"/>
        <dbReference type="ChEBI" id="CHEBI:15377"/>
        <dbReference type="ChEBI" id="CHEBI:43474"/>
        <dbReference type="ChEBI" id="CHEBI:57798"/>
        <dbReference type="ChEBI" id="CHEBI:58130"/>
        <dbReference type="EC" id="3.1.3.8"/>
    </reaction>
    <physiologicalReaction direction="left-to-right" evidence="13">
        <dbReference type="Rhea" id="RHEA:16990"/>
    </physiologicalReaction>
</comment>
<dbReference type="GO" id="GO:0003993">
    <property type="term" value="F:acid phosphatase activity"/>
    <property type="evidence" value="ECO:0007669"/>
    <property type="project" value="TreeGrafter"/>
</dbReference>
<evidence type="ECO:0000256" key="2">
    <source>
        <dbReference type="ARBA" id="ARBA00011245"/>
    </source>
</evidence>
<dbReference type="SUPFAM" id="SSF53254">
    <property type="entry name" value="Phosphoglycerate mutase-like"/>
    <property type="match status" value="1"/>
</dbReference>
<feature type="disulfide bond" evidence="17">
    <location>
        <begin position="488"/>
        <end position="496"/>
    </location>
</feature>
<dbReference type="InterPro" id="IPR033379">
    <property type="entry name" value="Acid_Pase_AS"/>
</dbReference>
<dbReference type="PANTHER" id="PTHR20963">
    <property type="entry name" value="MULTIPLE INOSITOL POLYPHOSPHATE PHOSPHATASE-RELATED"/>
    <property type="match status" value="1"/>
</dbReference>
<evidence type="ECO:0000256" key="10">
    <source>
        <dbReference type="ARBA" id="ARBA00043675"/>
    </source>
</evidence>
<evidence type="ECO:0000256" key="12">
    <source>
        <dbReference type="ARBA" id="ARBA00043748"/>
    </source>
</evidence>
<dbReference type="InterPro" id="IPR029033">
    <property type="entry name" value="His_PPase_superfam"/>
</dbReference>
<dbReference type="PANTHER" id="PTHR20963:SF24">
    <property type="entry name" value="3-PHYTASE B"/>
    <property type="match status" value="1"/>
</dbReference>
<comment type="caution">
    <text evidence="19">The sequence shown here is derived from an EMBL/GenBank/DDBJ whole genome shotgun (WGS) entry which is preliminary data.</text>
</comment>
<dbReference type="InterPro" id="IPR000560">
    <property type="entry name" value="His_Pase_clade-2"/>
</dbReference>
<dbReference type="Gene3D" id="3.40.50.1240">
    <property type="entry name" value="Phosphoglycerate mutase-like"/>
    <property type="match status" value="1"/>
</dbReference>
<keyword evidence="18" id="KW-0472">Membrane</keyword>
<evidence type="ECO:0000256" key="16">
    <source>
        <dbReference type="PIRSR" id="PIRSR000894-1"/>
    </source>
</evidence>
<feature type="active site" description="Nucleophile" evidence="16">
    <location>
        <position position="123"/>
    </location>
</feature>
<keyword evidence="4" id="KW-0378">Hydrolase</keyword>
<comment type="catalytic activity">
    <reaction evidence="11">
        <text>1D-myo-inositol 1,2,6-trisphosphate + H2O = 1D-myo-inositol 1,2-bisphosphate + phosphate</text>
        <dbReference type="Rhea" id="RHEA:77131"/>
        <dbReference type="ChEBI" id="CHEBI:15377"/>
        <dbReference type="ChEBI" id="CHEBI:43474"/>
        <dbReference type="ChEBI" id="CHEBI:195537"/>
        <dbReference type="ChEBI" id="CHEBI:195539"/>
    </reaction>
    <physiologicalReaction direction="left-to-right" evidence="11">
        <dbReference type="Rhea" id="RHEA:77132"/>
    </physiologicalReaction>
</comment>
<keyword evidence="5 17" id="KW-1015">Disulfide bond</keyword>
<reference evidence="19" key="1">
    <citation type="journal article" date="2020" name="Nat. Commun.">
        <title>Large-scale genome sequencing of mycorrhizal fungi provides insights into the early evolution of symbiotic traits.</title>
        <authorList>
            <person name="Miyauchi S."/>
            <person name="Kiss E."/>
            <person name="Kuo A."/>
            <person name="Drula E."/>
            <person name="Kohler A."/>
            <person name="Sanchez-Garcia M."/>
            <person name="Morin E."/>
            <person name="Andreopoulos B."/>
            <person name="Barry K.W."/>
            <person name="Bonito G."/>
            <person name="Buee M."/>
            <person name="Carver A."/>
            <person name="Chen C."/>
            <person name="Cichocki N."/>
            <person name="Clum A."/>
            <person name="Culley D."/>
            <person name="Crous P.W."/>
            <person name="Fauchery L."/>
            <person name="Girlanda M."/>
            <person name="Hayes R.D."/>
            <person name="Keri Z."/>
            <person name="LaButti K."/>
            <person name="Lipzen A."/>
            <person name="Lombard V."/>
            <person name="Magnuson J."/>
            <person name="Maillard F."/>
            <person name="Murat C."/>
            <person name="Nolan M."/>
            <person name="Ohm R.A."/>
            <person name="Pangilinan J."/>
            <person name="Pereira M.F."/>
            <person name="Perotto S."/>
            <person name="Peter M."/>
            <person name="Pfister S."/>
            <person name="Riley R."/>
            <person name="Sitrit Y."/>
            <person name="Stielow J.B."/>
            <person name="Szollosi G."/>
            <person name="Zifcakova L."/>
            <person name="Stursova M."/>
            <person name="Spatafora J.W."/>
            <person name="Tedersoo L."/>
            <person name="Vaario L.M."/>
            <person name="Yamada A."/>
            <person name="Yan M."/>
            <person name="Wang P."/>
            <person name="Xu J."/>
            <person name="Bruns T."/>
            <person name="Baldrian P."/>
            <person name="Vilgalys R."/>
            <person name="Dunand C."/>
            <person name="Henrissat B."/>
            <person name="Grigoriev I.V."/>
            <person name="Hibbett D."/>
            <person name="Nagy L.G."/>
            <person name="Martin F.M."/>
        </authorList>
    </citation>
    <scope>NUCLEOTIDE SEQUENCE</scope>
    <source>
        <strain evidence="19">UH-Tt-Lm1</strain>
    </source>
</reference>
<dbReference type="AlphaFoldDB" id="A0A9P6L0U0"/>
<evidence type="ECO:0000256" key="11">
    <source>
        <dbReference type="ARBA" id="ARBA00043721"/>
    </source>
</evidence>
<evidence type="ECO:0000256" key="4">
    <source>
        <dbReference type="ARBA" id="ARBA00022801"/>
    </source>
</evidence>
<dbReference type="GO" id="GO:0005576">
    <property type="term" value="C:extracellular region"/>
    <property type="evidence" value="ECO:0007669"/>
    <property type="project" value="UniProtKB-SubCell"/>
</dbReference>
<dbReference type="PROSITE" id="PS00778">
    <property type="entry name" value="HIS_ACID_PHOSPHAT_2"/>
    <property type="match status" value="1"/>
</dbReference>
<keyword evidence="3" id="KW-0964">Secreted</keyword>
<organism evidence="19 20">
    <name type="scientific">Thelephora terrestris</name>
    <dbReference type="NCBI Taxonomy" id="56493"/>
    <lineage>
        <taxon>Eukaryota</taxon>
        <taxon>Fungi</taxon>
        <taxon>Dikarya</taxon>
        <taxon>Basidiomycota</taxon>
        <taxon>Agaricomycotina</taxon>
        <taxon>Agaricomycetes</taxon>
        <taxon>Thelephorales</taxon>
        <taxon>Thelephoraceae</taxon>
        <taxon>Thelephora</taxon>
    </lineage>
</organism>
<comment type="subcellular location">
    <subcellularLocation>
        <location evidence="1">Secreted</location>
    </subcellularLocation>
</comment>
<evidence type="ECO:0000256" key="9">
    <source>
        <dbReference type="ARBA" id="ARBA00043670"/>
    </source>
</evidence>
<keyword evidence="18" id="KW-0812">Transmembrane</keyword>
<sequence>MDASRYGVPPLDPALARSKVHHRLRLTRQEKVQLCLALFAYIIACLGLLLLLVALFAPDRFPASRDEFQSSRVTPGSDRASSTTLKPLSSLWAPYSPYHPAGKYEAPIREGCVLSQVNILQRHGARYPTSGAAKLILKALKKLQAATTYHDPNLHFLKNYTYDLGVNDLVQFGADQSHALGKETFKRYREFIAESGDAPFVRAAGSPRVVFSAQNWTLGFTKASKQTFPAKVDLVISEQSNNTLANKMCPAGANLRRESQAFIDIAVESVAARLNSVAPGANLVPQDVYAIMHLCPFETVAKEELSPFCSVFSRSDFKLYEYAWDLEKFYYSGYGGPLGAVQGVGYINELIGRLTNSPPLHGLQTNKTLLSSPKTFPLNRAMYVDFSHDNLMVAVFTAMGLFKQTNGPLDTTKITEDRTWIISKMVPFSGRMTVERLSCPRPLVPSISRSMRWWNWMTVDGVADYYSEQMEDYVRVFVNDARQRLEFCGAGEDGMCKLDEFVKSQRYARNDGVRDFEKCNHTGW</sequence>
<evidence type="ECO:0000256" key="3">
    <source>
        <dbReference type="ARBA" id="ARBA00022525"/>
    </source>
</evidence>
<evidence type="ECO:0000256" key="5">
    <source>
        <dbReference type="ARBA" id="ARBA00023157"/>
    </source>
</evidence>
<evidence type="ECO:0000256" key="18">
    <source>
        <dbReference type="SAM" id="Phobius"/>
    </source>
</evidence>